<protein>
    <submittedName>
        <fullName evidence="15">Putative metal ion transporter C27B12.12c</fullName>
    </submittedName>
</protein>
<evidence type="ECO:0000256" key="4">
    <source>
        <dbReference type="ARBA" id="ARBA00009765"/>
    </source>
</evidence>
<dbReference type="SUPFAM" id="SSF143865">
    <property type="entry name" value="CorA soluble domain-like"/>
    <property type="match status" value="1"/>
</dbReference>
<dbReference type="GO" id="GO:0005743">
    <property type="term" value="C:mitochondrial inner membrane"/>
    <property type="evidence" value="ECO:0007669"/>
    <property type="project" value="UniProtKB-SubCell"/>
</dbReference>
<evidence type="ECO:0000256" key="9">
    <source>
        <dbReference type="ARBA" id="ARBA00023010"/>
    </source>
</evidence>
<evidence type="ECO:0000256" key="6">
    <source>
        <dbReference type="ARBA" id="ARBA00022792"/>
    </source>
</evidence>
<feature type="compositionally biased region" description="Polar residues" evidence="13">
    <location>
        <begin position="265"/>
        <end position="274"/>
    </location>
</feature>
<reference evidence="15" key="2">
    <citation type="submission" date="2020-03" db="EMBL/GenBank/DDBJ databases">
        <authorList>
            <person name="Fu F.-F."/>
            <person name="Chen J."/>
        </authorList>
    </citation>
    <scope>NUCLEOTIDE SEQUENCE</scope>
    <source>
        <strain evidence="15">Lc1</strain>
    </source>
</reference>
<feature type="compositionally biased region" description="Polar residues" evidence="13">
    <location>
        <begin position="94"/>
        <end position="105"/>
    </location>
</feature>
<keyword evidence="11" id="KW-1015">Disulfide bond</keyword>
<dbReference type="AlphaFoldDB" id="A0A8H4CVE2"/>
<evidence type="ECO:0000256" key="2">
    <source>
        <dbReference type="ARBA" id="ARBA00004141"/>
    </source>
</evidence>
<keyword evidence="6" id="KW-0496">Mitochondrion</keyword>
<dbReference type="InterPro" id="IPR004217">
    <property type="entry name" value="Tim10-like"/>
</dbReference>
<keyword evidence="7" id="KW-0653">Protein transport</keyword>
<dbReference type="InterPro" id="IPR035427">
    <property type="entry name" value="Tim10-like_dom_sf"/>
</dbReference>
<keyword evidence="10" id="KW-0472">Membrane</keyword>
<dbReference type="PANTHER" id="PTHR21535">
    <property type="entry name" value="MAGNESIUM AND COBALT TRANSPORT PROTEIN/MITOCHONDRIAL IMPORT INNER MEMBRANE TRANSLOCASE SUBUNIT TIM8"/>
    <property type="match status" value="1"/>
</dbReference>
<feature type="region of interest" description="Disordered" evidence="13">
    <location>
        <begin position="1"/>
        <end position="40"/>
    </location>
</feature>
<comment type="similarity">
    <text evidence="4">Belongs to the CorA metal ion transporter (MIT) (TC 1.A.35) family.</text>
</comment>
<comment type="similarity">
    <text evidence="3">Belongs to the small Tim family.</text>
</comment>
<dbReference type="CDD" id="cd12829">
    <property type="entry name" value="Alr1p-like"/>
    <property type="match status" value="1"/>
</dbReference>
<gene>
    <name evidence="15" type="ORF">GCG54_00006567</name>
</gene>
<dbReference type="InterPro" id="IPR044089">
    <property type="entry name" value="Alr1-like"/>
</dbReference>
<dbReference type="InterPro" id="IPR045861">
    <property type="entry name" value="CorA_cytoplasmic_dom"/>
</dbReference>
<dbReference type="RefSeq" id="XP_045269818.1">
    <property type="nucleotide sequence ID" value="XM_045406566.1"/>
</dbReference>
<dbReference type="Proteomes" id="UP000613401">
    <property type="component" value="Unassembled WGS sequence"/>
</dbReference>
<dbReference type="FunFam" id="1.20.58.340:FF:000027">
    <property type="entry name" value="CorA family metal ion transporter (Eurofung)"/>
    <property type="match status" value="1"/>
</dbReference>
<proteinExistence type="inferred from homology"/>
<evidence type="ECO:0000256" key="11">
    <source>
        <dbReference type="ARBA" id="ARBA00023157"/>
    </source>
</evidence>
<dbReference type="InterPro" id="IPR045863">
    <property type="entry name" value="CorA_TM1_TM2"/>
</dbReference>
<evidence type="ECO:0000256" key="12">
    <source>
        <dbReference type="ARBA" id="ARBA00023186"/>
    </source>
</evidence>
<comment type="caution">
    <text evidence="15">The sequence shown here is derived from an EMBL/GenBank/DDBJ whole genome shotgun (WGS) entry which is preliminary data.</text>
</comment>
<dbReference type="GeneID" id="69013715"/>
<feature type="domain" description="Tim10-like" evidence="14">
    <location>
        <begin position="632"/>
        <end position="695"/>
    </location>
</feature>
<dbReference type="Pfam" id="PF01544">
    <property type="entry name" value="CorA"/>
    <property type="match status" value="1"/>
</dbReference>
<keyword evidence="8" id="KW-1133">Transmembrane helix</keyword>
<dbReference type="PANTHER" id="PTHR21535:SF55">
    <property type="entry name" value="MAGNESIUM TRANSPORTER ALR1-RELATED"/>
    <property type="match status" value="1"/>
</dbReference>
<dbReference type="Gene3D" id="1.10.287.810">
    <property type="entry name" value="Mitochondrial import inner membrane translocase subunit tim13 like domains"/>
    <property type="match status" value="1"/>
</dbReference>
<dbReference type="Gene3D" id="3.30.460.20">
    <property type="entry name" value="CorA soluble domain-like"/>
    <property type="match status" value="1"/>
</dbReference>
<dbReference type="Gene3D" id="1.20.58.340">
    <property type="entry name" value="Magnesium transport protein CorA, transmembrane region"/>
    <property type="match status" value="2"/>
</dbReference>
<evidence type="ECO:0000256" key="10">
    <source>
        <dbReference type="ARBA" id="ARBA00023136"/>
    </source>
</evidence>
<keyword evidence="6" id="KW-0999">Mitochondrion inner membrane</keyword>
<sequence>MSDHEETISEGTFKTPIPELDDHRHQVTAAPHPERPRRGTFDTLYGARLLSPESAAGDASANIRVRDFEEAVVDEEGADVSPTARRVRRPTVETITDQRSVSPPNSVKAFAEARRRERGMSFSESKAERAGDEEELHRAVSISSRRSHRSRPHTVDDGASLATNQSAEEDVCFPLQEGRRKDQLYIDFDYLENFIQSDRASRVNSRRDSLRAFPDLRPQTSEAVQPQLQLHTVDGDILNMPSDSSTGQDAPEKEPAVEEEPKAKQSSAQQPVDPNRFSFFSSAWESTIHAAELGDLVLPGEDLRGLFALPADESDGVWWLNVNNPTKEEVVALCKAFGVHPLTIEDITTQEAREKIELFPSYYFASFRSFHAVQEDDGIEYEPFNIYVVVFREGTLSFSFEPNAHASHVRKRIALLKDYVALSSDWICYALIDDIVDCFAPVIREIEVEADAIEDGVFVAREDDSNAFLRSIGRVRKNTMALMRLLGGKADVLRGFTKRCNENYKVTPRMDIGLYLGDIQDHVVTMVTNLGHFEKILSRSHSNYLAQLSINSISQGTHTNLVLSKITFLASILVPLNLVSGLFGMNVPVPRVIIRLLRSAASDTEAMESSKQALQNTDLEQLNDKDKAELRQFLANEQQRSQIQSQTHALTEICWKKCANGSIRGSKLERGEESCLANCVDRFLDVNFLTMKHLNNMRSG</sequence>
<evidence type="ECO:0000313" key="15">
    <source>
        <dbReference type="EMBL" id="KAF3810659.1"/>
    </source>
</evidence>
<dbReference type="GO" id="GO:0015031">
    <property type="term" value="P:protein transport"/>
    <property type="evidence" value="ECO:0007669"/>
    <property type="project" value="UniProtKB-KW"/>
</dbReference>
<dbReference type="Pfam" id="PF02953">
    <property type="entry name" value="zf-Tim10_DDP"/>
    <property type="match status" value="1"/>
</dbReference>
<dbReference type="GO" id="GO:0005886">
    <property type="term" value="C:plasma membrane"/>
    <property type="evidence" value="ECO:0007669"/>
    <property type="project" value="TreeGrafter"/>
</dbReference>
<keyword evidence="12" id="KW-0143">Chaperone</keyword>
<name>A0A8H4CVE2_COLGL</name>
<keyword evidence="16" id="KW-1185">Reference proteome</keyword>
<evidence type="ECO:0000313" key="16">
    <source>
        <dbReference type="Proteomes" id="UP000613401"/>
    </source>
</evidence>
<evidence type="ECO:0000256" key="3">
    <source>
        <dbReference type="ARBA" id="ARBA00006720"/>
    </source>
</evidence>
<feature type="compositionally biased region" description="Basic and acidic residues" evidence="13">
    <location>
        <begin position="250"/>
        <end position="263"/>
    </location>
</feature>
<dbReference type="GO" id="GO:0015095">
    <property type="term" value="F:magnesium ion transmembrane transporter activity"/>
    <property type="evidence" value="ECO:0007669"/>
    <property type="project" value="InterPro"/>
</dbReference>
<evidence type="ECO:0000256" key="1">
    <source>
        <dbReference type="ARBA" id="ARBA00004137"/>
    </source>
</evidence>
<dbReference type="GO" id="GO:0010961">
    <property type="term" value="P:intracellular magnesium ion homeostasis"/>
    <property type="evidence" value="ECO:0007669"/>
    <property type="project" value="TreeGrafter"/>
</dbReference>
<reference evidence="15" key="1">
    <citation type="journal article" date="2020" name="Phytopathology">
        <title>Genome sequence and comparative analysis of Colletotrichum gloeosporioides isolated from Liriodendron leaves.</title>
        <authorList>
            <person name="Fu F.F."/>
            <person name="Hao Z."/>
            <person name="Wang P."/>
            <person name="Lu Y."/>
            <person name="Xue L.J."/>
            <person name="Wei G."/>
            <person name="Tian Y."/>
            <person name="Baishi H."/>
            <person name="Xu H."/>
            <person name="Shi J."/>
            <person name="Cheng T."/>
            <person name="Wang G."/>
            <person name="Yi Y."/>
            <person name="Chen J."/>
        </authorList>
    </citation>
    <scope>NUCLEOTIDE SEQUENCE</scope>
    <source>
        <strain evidence="15">Lc1</strain>
    </source>
</reference>
<organism evidence="15 16">
    <name type="scientific">Colletotrichum gloeosporioides</name>
    <name type="common">Anthracnose fungus</name>
    <name type="synonym">Glomerella cingulata</name>
    <dbReference type="NCBI Taxonomy" id="474922"/>
    <lineage>
        <taxon>Eukaryota</taxon>
        <taxon>Fungi</taxon>
        <taxon>Dikarya</taxon>
        <taxon>Ascomycota</taxon>
        <taxon>Pezizomycotina</taxon>
        <taxon>Sordariomycetes</taxon>
        <taxon>Hypocreomycetidae</taxon>
        <taxon>Glomerellales</taxon>
        <taxon>Glomerellaceae</taxon>
        <taxon>Colletotrichum</taxon>
        <taxon>Colletotrichum gloeosporioides species complex</taxon>
    </lineage>
</organism>
<keyword evidence="9" id="KW-0811">Translocation</keyword>
<dbReference type="SUPFAM" id="SSF144122">
    <property type="entry name" value="Tim10-like"/>
    <property type="match status" value="1"/>
</dbReference>
<dbReference type="InterPro" id="IPR002523">
    <property type="entry name" value="MgTranspt_CorA/ZnTranspt_ZntB"/>
</dbReference>
<keyword evidence="7" id="KW-0813">Transport</keyword>
<evidence type="ECO:0000256" key="13">
    <source>
        <dbReference type="SAM" id="MobiDB-lite"/>
    </source>
</evidence>
<evidence type="ECO:0000256" key="5">
    <source>
        <dbReference type="ARBA" id="ARBA00022692"/>
    </source>
</evidence>
<keyword evidence="5" id="KW-0812">Transmembrane</keyword>
<feature type="region of interest" description="Disordered" evidence="13">
    <location>
        <begin position="94"/>
        <end position="163"/>
    </location>
</feature>
<accession>A0A8H4CVE2</accession>
<evidence type="ECO:0000259" key="14">
    <source>
        <dbReference type="Pfam" id="PF02953"/>
    </source>
</evidence>
<evidence type="ECO:0000256" key="7">
    <source>
        <dbReference type="ARBA" id="ARBA00022927"/>
    </source>
</evidence>
<feature type="region of interest" description="Disordered" evidence="13">
    <location>
        <begin position="236"/>
        <end position="274"/>
    </location>
</feature>
<dbReference type="SUPFAM" id="SSF144083">
    <property type="entry name" value="Magnesium transport protein CorA, transmembrane region"/>
    <property type="match status" value="1"/>
</dbReference>
<feature type="compositionally biased region" description="Basic and acidic residues" evidence="13">
    <location>
        <begin position="111"/>
        <end position="138"/>
    </location>
</feature>
<evidence type="ECO:0000256" key="8">
    <source>
        <dbReference type="ARBA" id="ARBA00022989"/>
    </source>
</evidence>
<dbReference type="EMBL" id="WVTB01000010">
    <property type="protein sequence ID" value="KAF3810659.1"/>
    <property type="molecule type" value="Genomic_DNA"/>
</dbReference>
<comment type="subcellular location">
    <subcellularLocation>
        <location evidence="2">Membrane</location>
        <topology evidence="2">Multi-pass membrane protein</topology>
    </subcellularLocation>
    <subcellularLocation>
        <location evidence="1">Mitochondrion inner membrane</location>
        <topology evidence="1">Peripheral membrane protein</topology>
        <orientation evidence="1">Intermembrane side</orientation>
    </subcellularLocation>
</comment>